<feature type="transmembrane region" description="Helical" evidence="11">
    <location>
        <begin position="178"/>
        <end position="200"/>
    </location>
</feature>
<keyword evidence="8 11" id="KW-0472">Membrane</keyword>
<feature type="transmembrane region" description="Helical" evidence="11">
    <location>
        <begin position="402"/>
        <end position="419"/>
    </location>
</feature>
<dbReference type="GO" id="GO:0016020">
    <property type="term" value="C:membrane"/>
    <property type="evidence" value="ECO:0007669"/>
    <property type="project" value="UniProtKB-SubCell"/>
</dbReference>
<dbReference type="NCBIfam" id="NF038006">
    <property type="entry name" value="NhaD_1"/>
    <property type="match status" value="1"/>
</dbReference>
<evidence type="ECO:0000256" key="7">
    <source>
        <dbReference type="ARBA" id="ARBA00023065"/>
    </source>
</evidence>
<dbReference type="EMBL" id="VLLA01000005">
    <property type="protein sequence ID" value="TWI72160.1"/>
    <property type="molecule type" value="Genomic_DNA"/>
</dbReference>
<dbReference type="GO" id="GO:0015297">
    <property type="term" value="F:antiporter activity"/>
    <property type="evidence" value="ECO:0007669"/>
    <property type="project" value="UniProtKB-KW"/>
</dbReference>
<comment type="caution">
    <text evidence="13">The sequence shown here is derived from an EMBL/GenBank/DDBJ whole genome shotgun (WGS) entry which is preliminary data.</text>
</comment>
<feature type="transmembrane region" description="Helical" evidence="11">
    <location>
        <begin position="58"/>
        <end position="79"/>
    </location>
</feature>
<evidence type="ECO:0000256" key="5">
    <source>
        <dbReference type="ARBA" id="ARBA00022989"/>
    </source>
</evidence>
<dbReference type="PANTHER" id="PTHR43269">
    <property type="entry name" value="SODIUM/PROTON ANTIPORTER 1-RELATED"/>
    <property type="match status" value="1"/>
</dbReference>
<feature type="transmembrane region" description="Helical" evidence="11">
    <location>
        <begin position="139"/>
        <end position="158"/>
    </location>
</feature>
<dbReference type="InterPro" id="IPR004680">
    <property type="entry name" value="Cit_transptr-like_dom"/>
</dbReference>
<comment type="similarity">
    <text evidence="10">Belongs to the NhaD Na(+)/H(+) (TC 2.A.62) antiporter family.</text>
</comment>
<name>A0A562RUX6_9BRAD</name>
<evidence type="ECO:0000256" key="10">
    <source>
        <dbReference type="ARBA" id="ARBA00025753"/>
    </source>
</evidence>
<comment type="subcellular location">
    <subcellularLocation>
        <location evidence="1">Membrane</location>
        <topology evidence="1">Multi-pass membrane protein</topology>
    </subcellularLocation>
</comment>
<evidence type="ECO:0000313" key="14">
    <source>
        <dbReference type="Proteomes" id="UP000316291"/>
    </source>
</evidence>
<keyword evidence="6" id="KW-0915">Sodium</keyword>
<feature type="transmembrane region" description="Helical" evidence="11">
    <location>
        <begin position="99"/>
        <end position="127"/>
    </location>
</feature>
<sequence>MLIAIAAIFVLAYAAIALEHPLRVNKSATALLGAGLLWTIYAVATGDHALVGRQLDESVGSTAQIVFFLICAMTIVEVIDAHDGFEVITSLIRTTSQVTLIWLIGFVTFFLSAILDNLTTTIVMISLIQKLIARRDDRLLFASLIVIAANAGGAWTVIGDVTTTMLWIGGQITPLKIMSAVFLPSLLNLLVPLAFISFSLRGKTIAPPPKDNGLLAVDRFERNLMFYLGLGTLIAVPAFKAVTHLAPFMGILFGLGVLWLVGEIVHRHKEEHVRQPLTLVHALTRIDMSSVVFFVGILLAVACLEHAGLLSILAKWLDAAIGRQDVIVVVLGLLSAVIDNVPLVAATMGMYDLAHYPPDSFIWEFIAYCAGTGGSILIIGSAAGVAAMGLERIEFLWYARRIAPPALAGYLAGAVVYIAQHAALH</sequence>
<feature type="transmembrane region" description="Helical" evidence="11">
    <location>
        <begin position="291"/>
        <end position="314"/>
    </location>
</feature>
<keyword evidence="14" id="KW-1185">Reference proteome</keyword>
<reference evidence="13 14" key="1">
    <citation type="journal article" date="2015" name="Stand. Genomic Sci.">
        <title>Genomic Encyclopedia of Bacterial and Archaeal Type Strains, Phase III: the genomes of soil and plant-associated and newly described type strains.</title>
        <authorList>
            <person name="Whitman W.B."/>
            <person name="Woyke T."/>
            <person name="Klenk H.P."/>
            <person name="Zhou Y."/>
            <person name="Lilburn T.G."/>
            <person name="Beck B.J."/>
            <person name="De Vos P."/>
            <person name="Vandamme P."/>
            <person name="Eisen J.A."/>
            <person name="Garrity G."/>
            <person name="Hugenholtz P."/>
            <person name="Kyrpides N.C."/>
        </authorList>
    </citation>
    <scope>NUCLEOTIDE SEQUENCE [LARGE SCALE GENOMIC DNA]</scope>
    <source>
        <strain evidence="13 14">CGMCC 1.10948</strain>
    </source>
</reference>
<evidence type="ECO:0000256" key="3">
    <source>
        <dbReference type="ARBA" id="ARBA00022449"/>
    </source>
</evidence>
<proteinExistence type="inferred from homology"/>
<feature type="domain" description="Citrate transporter-like" evidence="12">
    <location>
        <begin position="13"/>
        <end position="350"/>
    </location>
</feature>
<evidence type="ECO:0000256" key="1">
    <source>
        <dbReference type="ARBA" id="ARBA00004141"/>
    </source>
</evidence>
<evidence type="ECO:0000256" key="6">
    <source>
        <dbReference type="ARBA" id="ARBA00023053"/>
    </source>
</evidence>
<organism evidence="13 14">
    <name type="scientific">Bradyrhizobium huanghuaihaiense</name>
    <dbReference type="NCBI Taxonomy" id="990078"/>
    <lineage>
        <taxon>Bacteria</taxon>
        <taxon>Pseudomonadati</taxon>
        <taxon>Pseudomonadota</taxon>
        <taxon>Alphaproteobacteria</taxon>
        <taxon>Hyphomicrobiales</taxon>
        <taxon>Nitrobacteraceae</taxon>
        <taxon>Bradyrhizobium</taxon>
    </lineage>
</organism>
<evidence type="ECO:0000313" key="13">
    <source>
        <dbReference type="EMBL" id="TWI72160.1"/>
    </source>
</evidence>
<feature type="transmembrane region" description="Helical" evidence="11">
    <location>
        <begin position="365"/>
        <end position="390"/>
    </location>
</feature>
<accession>A0A562RUX6</accession>
<dbReference type="RefSeq" id="WP_018645474.1">
    <property type="nucleotide sequence ID" value="NZ_VLLA01000005.1"/>
</dbReference>
<evidence type="ECO:0000256" key="4">
    <source>
        <dbReference type="ARBA" id="ARBA00022692"/>
    </source>
</evidence>
<feature type="transmembrane region" description="Helical" evidence="11">
    <location>
        <begin position="27"/>
        <end position="46"/>
    </location>
</feature>
<feature type="transmembrane region" description="Helical" evidence="11">
    <location>
        <begin position="326"/>
        <end position="353"/>
    </location>
</feature>
<keyword evidence="2" id="KW-0813">Transport</keyword>
<evidence type="ECO:0000259" key="12">
    <source>
        <dbReference type="Pfam" id="PF03600"/>
    </source>
</evidence>
<dbReference type="InterPro" id="IPR045016">
    <property type="entry name" value="NhaD-like"/>
</dbReference>
<keyword evidence="5 11" id="KW-1133">Transmembrane helix</keyword>
<evidence type="ECO:0000256" key="8">
    <source>
        <dbReference type="ARBA" id="ARBA00023136"/>
    </source>
</evidence>
<feature type="transmembrane region" description="Helical" evidence="11">
    <location>
        <begin position="220"/>
        <end position="239"/>
    </location>
</feature>
<keyword evidence="9" id="KW-0739">Sodium transport</keyword>
<dbReference type="AlphaFoldDB" id="A0A562RUX6"/>
<keyword evidence="7" id="KW-0406">Ion transport</keyword>
<gene>
    <name evidence="13" type="ORF">IQ16_02835</name>
</gene>
<keyword evidence="3" id="KW-0050">Antiport</keyword>
<dbReference type="OrthoDB" id="9772058at2"/>
<dbReference type="Pfam" id="PF03600">
    <property type="entry name" value="CitMHS"/>
    <property type="match status" value="1"/>
</dbReference>
<evidence type="ECO:0000256" key="9">
    <source>
        <dbReference type="ARBA" id="ARBA00023201"/>
    </source>
</evidence>
<dbReference type="GO" id="GO:0006814">
    <property type="term" value="P:sodium ion transport"/>
    <property type="evidence" value="ECO:0007669"/>
    <property type="project" value="UniProtKB-KW"/>
</dbReference>
<dbReference type="PANTHER" id="PTHR43269:SF2">
    <property type="entry name" value="SODIUM_PROTON ANTIPORTER 1-RELATED"/>
    <property type="match status" value="1"/>
</dbReference>
<evidence type="ECO:0000256" key="2">
    <source>
        <dbReference type="ARBA" id="ARBA00022448"/>
    </source>
</evidence>
<keyword evidence="4 11" id="KW-0812">Transmembrane</keyword>
<protein>
    <submittedName>
        <fullName evidence="13">Sodium/proton antiporter (NhaD family)</fullName>
    </submittedName>
</protein>
<dbReference type="Proteomes" id="UP000316291">
    <property type="component" value="Unassembled WGS sequence"/>
</dbReference>
<evidence type="ECO:0000256" key="11">
    <source>
        <dbReference type="SAM" id="Phobius"/>
    </source>
</evidence>